<accession>D7W9H0</accession>
<organism evidence="1 2">
    <name type="scientific">Corynebacterium genitalium ATCC 33030</name>
    <dbReference type="NCBI Taxonomy" id="585529"/>
    <lineage>
        <taxon>Bacteria</taxon>
        <taxon>Bacillati</taxon>
        <taxon>Actinomycetota</taxon>
        <taxon>Actinomycetes</taxon>
        <taxon>Mycobacteriales</taxon>
        <taxon>Corynebacteriaceae</taxon>
        <taxon>Corynebacterium</taxon>
    </lineage>
</organism>
<evidence type="ECO:0008006" key="3">
    <source>
        <dbReference type="Google" id="ProtNLM"/>
    </source>
</evidence>
<keyword evidence="2" id="KW-1185">Reference proteome</keyword>
<reference evidence="1" key="1">
    <citation type="submission" date="2010-06" db="EMBL/GenBank/DDBJ databases">
        <authorList>
            <person name="Muzny D."/>
            <person name="Qin X."/>
            <person name="Buhay C."/>
            <person name="Dugan-Rocha S."/>
            <person name="Ding Y."/>
            <person name="Chen G."/>
            <person name="Hawes A."/>
            <person name="Holder M."/>
            <person name="Jhangiani S."/>
            <person name="Johnson A."/>
            <person name="Khan Z."/>
            <person name="Li Z."/>
            <person name="Liu W."/>
            <person name="Liu X."/>
            <person name="Perez L."/>
            <person name="Shen H."/>
            <person name="Wang Q."/>
            <person name="Watt J."/>
            <person name="Xi L."/>
            <person name="Xin Y."/>
            <person name="Zhou J."/>
            <person name="Deng J."/>
            <person name="Jiang H."/>
            <person name="Liu Y."/>
            <person name="Qu J."/>
            <person name="Song X.-Z."/>
            <person name="Zhang L."/>
            <person name="Villasana D."/>
            <person name="Johnson A."/>
            <person name="Liu J."/>
            <person name="Liyanage D."/>
            <person name="Lorensuhewa L."/>
            <person name="Robinson T."/>
            <person name="Song A."/>
            <person name="Song B.-B."/>
            <person name="Dinh H."/>
            <person name="Thornton R."/>
            <person name="Coyle M."/>
            <person name="Francisco L."/>
            <person name="Jackson L."/>
            <person name="Javaid M."/>
            <person name="Korchina V."/>
            <person name="Kovar C."/>
            <person name="Mata R."/>
            <person name="Mathew T."/>
            <person name="Ngo R."/>
            <person name="Nguyen L."/>
            <person name="Nguyen N."/>
            <person name="Okwuonu G."/>
            <person name="Ongeri F."/>
            <person name="Pham C."/>
            <person name="Simmons D."/>
            <person name="Wilczek-Boney K."/>
            <person name="Hale W."/>
            <person name="Jakkamsetti A."/>
            <person name="Pham P."/>
            <person name="Ruth R."/>
            <person name="San Lucas F."/>
            <person name="Warren J."/>
            <person name="Zhang J."/>
            <person name="Zhao Z."/>
            <person name="Zhou C."/>
            <person name="Zhu D."/>
            <person name="Lee S."/>
            <person name="Bess C."/>
            <person name="Blankenburg K."/>
            <person name="Forbes L."/>
            <person name="Fu Q."/>
            <person name="Gubbala S."/>
            <person name="Hirani K."/>
            <person name="Jayaseelan J.C."/>
            <person name="Lara F."/>
            <person name="Munidasa M."/>
            <person name="Palculict T."/>
            <person name="Patil S."/>
            <person name="Pu L.-L."/>
            <person name="Saada N."/>
            <person name="Tang L."/>
            <person name="Weissenberger G."/>
            <person name="Zhu Y."/>
            <person name="Hemphill L."/>
            <person name="Shang Y."/>
            <person name="Youmans B."/>
            <person name="Ayvaz T."/>
            <person name="Ross M."/>
            <person name="Santibanez J."/>
            <person name="Aqrawi P."/>
            <person name="Gross S."/>
            <person name="Joshi V."/>
            <person name="Fowler G."/>
            <person name="Nazareth L."/>
            <person name="Reid J."/>
            <person name="Worley K."/>
            <person name="Petrosino J."/>
            <person name="Highlander S."/>
            <person name="Gibbs R."/>
        </authorList>
    </citation>
    <scope>NUCLEOTIDE SEQUENCE [LARGE SCALE GENOMIC DNA]</scope>
    <source>
        <strain evidence="1">ATCC 33030</strain>
    </source>
</reference>
<protein>
    <recommendedName>
        <fullName evidence="3">UDP-galactopyranose mutase</fullName>
    </recommendedName>
</protein>
<evidence type="ECO:0000313" key="2">
    <source>
        <dbReference type="Proteomes" id="UP000004208"/>
    </source>
</evidence>
<sequence>MQQIRATREVSRASRLEVEVKQSEVRFSFTRRLAAAESRDNKVLFGGRLGTYQYLDMHMAIGAALSVFDNHVRPYFEDGKAIDQPRGH</sequence>
<evidence type="ECO:0000313" key="1">
    <source>
        <dbReference type="EMBL" id="EFK55450.1"/>
    </source>
</evidence>
<dbReference type="Proteomes" id="UP000004208">
    <property type="component" value="Unassembled WGS sequence"/>
</dbReference>
<gene>
    <name evidence="1" type="ORF">HMPREF0291_10708</name>
</gene>
<dbReference type="eggNOG" id="COG0562">
    <property type="taxonomic scope" value="Bacteria"/>
</dbReference>
<dbReference type="STRING" id="585529.HMPREF0291_10708"/>
<dbReference type="EMBL" id="ACLJ02000001">
    <property type="protein sequence ID" value="EFK55450.1"/>
    <property type="molecule type" value="Genomic_DNA"/>
</dbReference>
<dbReference type="Gene3D" id="3.40.50.720">
    <property type="entry name" value="NAD(P)-binding Rossmann-like Domain"/>
    <property type="match status" value="1"/>
</dbReference>
<name>D7W9H0_9CORY</name>
<dbReference type="AlphaFoldDB" id="D7W9H0"/>
<dbReference type="HOGENOM" id="CLU_2463810_0_0_11"/>
<proteinExistence type="predicted"/>
<comment type="caution">
    <text evidence="1">The sequence shown here is derived from an EMBL/GenBank/DDBJ whole genome shotgun (WGS) entry which is preliminary data.</text>
</comment>